<evidence type="ECO:0000256" key="3">
    <source>
        <dbReference type="ARBA" id="ARBA00022912"/>
    </source>
</evidence>
<dbReference type="GO" id="GO:0007165">
    <property type="term" value="P:signal transduction"/>
    <property type="evidence" value="ECO:0007669"/>
    <property type="project" value="TreeGrafter"/>
</dbReference>
<organism evidence="8">
    <name type="scientific">Hexamita inflata</name>
    <dbReference type="NCBI Taxonomy" id="28002"/>
    <lineage>
        <taxon>Eukaryota</taxon>
        <taxon>Metamonada</taxon>
        <taxon>Diplomonadida</taxon>
        <taxon>Hexamitidae</taxon>
        <taxon>Hexamitinae</taxon>
        <taxon>Hexamita</taxon>
    </lineage>
</organism>
<dbReference type="GO" id="GO:0005829">
    <property type="term" value="C:cytosol"/>
    <property type="evidence" value="ECO:0007669"/>
    <property type="project" value="TreeGrafter"/>
</dbReference>
<comment type="catalytic activity">
    <reaction evidence="4">
        <text>O-phospho-L-seryl-[protein] + H2O = L-seryl-[protein] + phosphate</text>
        <dbReference type="Rhea" id="RHEA:20629"/>
        <dbReference type="Rhea" id="RHEA-COMP:9863"/>
        <dbReference type="Rhea" id="RHEA-COMP:11604"/>
        <dbReference type="ChEBI" id="CHEBI:15377"/>
        <dbReference type="ChEBI" id="CHEBI:29999"/>
        <dbReference type="ChEBI" id="CHEBI:43474"/>
        <dbReference type="ChEBI" id="CHEBI:83421"/>
        <dbReference type="EC" id="3.1.3.16"/>
    </reaction>
</comment>
<dbReference type="SMART" id="SM00195">
    <property type="entry name" value="DSPc"/>
    <property type="match status" value="1"/>
</dbReference>
<dbReference type="Pfam" id="PF00782">
    <property type="entry name" value="DSPc"/>
    <property type="match status" value="1"/>
</dbReference>
<evidence type="ECO:0000313" key="8">
    <source>
        <dbReference type="EMBL" id="CAI9956918.1"/>
    </source>
</evidence>
<feature type="domain" description="Tyrosine specific protein phosphatases" evidence="7">
    <location>
        <begin position="91"/>
        <end position="129"/>
    </location>
</feature>
<dbReference type="InterPro" id="IPR000387">
    <property type="entry name" value="Tyr_Pase_dom"/>
</dbReference>
<keyword evidence="10" id="KW-1185">Reference proteome</keyword>
<dbReference type="PROSITE" id="PS50054">
    <property type="entry name" value="TYR_PHOSPHATASE_DUAL"/>
    <property type="match status" value="1"/>
</dbReference>
<dbReference type="SUPFAM" id="SSF52799">
    <property type="entry name" value="(Phosphotyrosine protein) phosphatases II"/>
    <property type="match status" value="1"/>
</dbReference>
<evidence type="ECO:0000313" key="10">
    <source>
        <dbReference type="Proteomes" id="UP001642409"/>
    </source>
</evidence>
<evidence type="ECO:0000256" key="5">
    <source>
        <dbReference type="ARBA" id="ARBA00048336"/>
    </source>
</evidence>
<reference evidence="8" key="1">
    <citation type="submission" date="2023-06" db="EMBL/GenBank/DDBJ databases">
        <authorList>
            <person name="Kurt Z."/>
        </authorList>
    </citation>
    <scope>NUCLEOTIDE SEQUENCE</scope>
</reference>
<feature type="domain" description="Tyrosine-protein phosphatase" evidence="6">
    <location>
        <begin position="13"/>
        <end position="149"/>
    </location>
</feature>
<dbReference type="EMBL" id="CAXDID020000101">
    <property type="protein sequence ID" value="CAL6026203.1"/>
    <property type="molecule type" value="Genomic_DNA"/>
</dbReference>
<comment type="caution">
    <text evidence="8">The sequence shown here is derived from an EMBL/GenBank/DDBJ whole genome shotgun (WGS) entry which is preliminary data.</text>
</comment>
<comment type="similarity">
    <text evidence="1">Belongs to the protein-tyrosine phosphatase family. Non-receptor class dual specificity subfamily.</text>
</comment>
<dbReference type="PANTHER" id="PTHR45948">
    <property type="entry name" value="DUAL SPECIFICITY PROTEIN PHOSPHATASE DDB_G0269404-RELATED"/>
    <property type="match status" value="1"/>
</dbReference>
<dbReference type="CDD" id="cd14498">
    <property type="entry name" value="DSP"/>
    <property type="match status" value="1"/>
</dbReference>
<evidence type="ECO:0000256" key="2">
    <source>
        <dbReference type="ARBA" id="ARBA00022801"/>
    </source>
</evidence>
<dbReference type="Gene3D" id="3.90.190.10">
    <property type="entry name" value="Protein tyrosine phosphatase superfamily"/>
    <property type="match status" value="1"/>
</dbReference>
<dbReference type="InterPro" id="IPR020422">
    <property type="entry name" value="TYR_PHOSPHATASE_DUAL_dom"/>
</dbReference>
<dbReference type="AlphaFoldDB" id="A0AA86QF80"/>
<dbReference type="GO" id="GO:0004725">
    <property type="term" value="F:protein tyrosine phosphatase activity"/>
    <property type="evidence" value="ECO:0007669"/>
    <property type="project" value="TreeGrafter"/>
</dbReference>
<comment type="catalytic activity">
    <reaction evidence="5">
        <text>O-phospho-L-threonyl-[protein] + H2O = L-threonyl-[protein] + phosphate</text>
        <dbReference type="Rhea" id="RHEA:47004"/>
        <dbReference type="Rhea" id="RHEA-COMP:11060"/>
        <dbReference type="Rhea" id="RHEA-COMP:11605"/>
        <dbReference type="ChEBI" id="CHEBI:15377"/>
        <dbReference type="ChEBI" id="CHEBI:30013"/>
        <dbReference type="ChEBI" id="CHEBI:43474"/>
        <dbReference type="ChEBI" id="CHEBI:61977"/>
        <dbReference type="EC" id="3.1.3.16"/>
    </reaction>
</comment>
<evidence type="ECO:0000259" key="7">
    <source>
        <dbReference type="PROSITE" id="PS50056"/>
    </source>
</evidence>
<evidence type="ECO:0000313" key="9">
    <source>
        <dbReference type="EMBL" id="CAL6026203.1"/>
    </source>
</evidence>
<name>A0AA86QF80_9EUKA</name>
<dbReference type="Proteomes" id="UP001642409">
    <property type="component" value="Unassembled WGS sequence"/>
</dbReference>
<sequence length="149" mass="17195">MKRPHQTLIKRENYSQIMDNLYLGGIRCKKILIENCHNAIAITDYDMGKPEWADNYVHYELCDTSTENVELVVNAIFGGIKFIEDNIQNGVLVYCGLGVSRSSTVVIAYIMKALQLSYEDAFKYVQQKRTCVRPNALFQKVLKNFRFDN</sequence>
<gene>
    <name evidence="9" type="ORF">HINF_LOCUS30733</name>
    <name evidence="8" type="ORF">HINF_LOCUS44563</name>
</gene>
<dbReference type="EMBL" id="CATOUU010000880">
    <property type="protein sequence ID" value="CAI9956918.1"/>
    <property type="molecule type" value="Genomic_DNA"/>
</dbReference>
<proteinExistence type="inferred from homology"/>
<keyword evidence="2" id="KW-0378">Hydrolase</keyword>
<dbReference type="InterPro" id="IPR029021">
    <property type="entry name" value="Prot-tyrosine_phosphatase-like"/>
</dbReference>
<dbReference type="GO" id="GO:0004722">
    <property type="term" value="F:protein serine/threonine phosphatase activity"/>
    <property type="evidence" value="ECO:0007669"/>
    <property type="project" value="UniProtKB-EC"/>
</dbReference>
<reference evidence="9 10" key="2">
    <citation type="submission" date="2024-07" db="EMBL/GenBank/DDBJ databases">
        <authorList>
            <person name="Akdeniz Z."/>
        </authorList>
    </citation>
    <scope>NUCLEOTIDE SEQUENCE [LARGE SCALE GENOMIC DNA]</scope>
</reference>
<evidence type="ECO:0000259" key="6">
    <source>
        <dbReference type="PROSITE" id="PS50054"/>
    </source>
</evidence>
<evidence type="ECO:0000256" key="4">
    <source>
        <dbReference type="ARBA" id="ARBA00047761"/>
    </source>
</evidence>
<dbReference type="PANTHER" id="PTHR45948:SF2">
    <property type="entry name" value="DUAL SPECIFICITY PROTEIN PHOSPHATASE"/>
    <property type="match status" value="1"/>
</dbReference>
<keyword evidence="3" id="KW-0904">Protein phosphatase</keyword>
<dbReference type="InterPro" id="IPR000340">
    <property type="entry name" value="Dual-sp_phosphatase_cat-dom"/>
</dbReference>
<protein>
    <submittedName>
        <fullName evidence="8">Dual-specificity protein phosphatase</fullName>
    </submittedName>
    <submittedName>
        <fullName evidence="9">Dual-specificity_protein phosphatase</fullName>
    </submittedName>
</protein>
<accession>A0AA86QF80</accession>
<evidence type="ECO:0000256" key="1">
    <source>
        <dbReference type="ARBA" id="ARBA00008601"/>
    </source>
</evidence>
<dbReference type="PROSITE" id="PS50056">
    <property type="entry name" value="TYR_PHOSPHATASE_2"/>
    <property type="match status" value="1"/>
</dbReference>